<dbReference type="GO" id="GO:0006508">
    <property type="term" value="P:proteolysis"/>
    <property type="evidence" value="ECO:0007669"/>
    <property type="project" value="UniProtKB-KW"/>
</dbReference>
<organism evidence="1 2">
    <name type="scientific">Quercus suber</name>
    <name type="common">Cork oak</name>
    <dbReference type="NCBI Taxonomy" id="58331"/>
    <lineage>
        <taxon>Eukaryota</taxon>
        <taxon>Viridiplantae</taxon>
        <taxon>Streptophyta</taxon>
        <taxon>Embryophyta</taxon>
        <taxon>Tracheophyta</taxon>
        <taxon>Spermatophyta</taxon>
        <taxon>Magnoliopsida</taxon>
        <taxon>eudicotyledons</taxon>
        <taxon>Gunneridae</taxon>
        <taxon>Pentapetalae</taxon>
        <taxon>rosids</taxon>
        <taxon>fabids</taxon>
        <taxon>Fagales</taxon>
        <taxon>Fagaceae</taxon>
        <taxon>Quercus</taxon>
    </lineage>
</organism>
<gene>
    <name evidence="1" type="primary">APCB1_4</name>
    <name evidence="1" type="ORF">CFP56_025974</name>
</gene>
<reference evidence="1 2" key="1">
    <citation type="journal article" date="2018" name="Sci. Data">
        <title>The draft genome sequence of cork oak.</title>
        <authorList>
            <person name="Ramos A.M."/>
            <person name="Usie A."/>
            <person name="Barbosa P."/>
            <person name="Barros P.M."/>
            <person name="Capote T."/>
            <person name="Chaves I."/>
            <person name="Simoes F."/>
            <person name="Abreu I."/>
            <person name="Carrasquinho I."/>
            <person name="Faro C."/>
            <person name="Guimaraes J.B."/>
            <person name="Mendonca D."/>
            <person name="Nobrega F."/>
            <person name="Rodrigues L."/>
            <person name="Saibo N.J.M."/>
            <person name="Varela M.C."/>
            <person name="Egas C."/>
            <person name="Matos J."/>
            <person name="Miguel C.M."/>
            <person name="Oliveira M.M."/>
            <person name="Ricardo C.P."/>
            <person name="Goncalves S."/>
        </authorList>
    </citation>
    <scope>NUCLEOTIDE SEQUENCE [LARGE SCALE GENOMIC DNA]</scope>
    <source>
        <strain evidence="2">cv. HL8</strain>
    </source>
</reference>
<dbReference type="GO" id="GO:0008233">
    <property type="term" value="F:peptidase activity"/>
    <property type="evidence" value="ECO:0007669"/>
    <property type="project" value="UniProtKB-KW"/>
</dbReference>
<accession>A0AAW0LW94</accession>
<proteinExistence type="predicted"/>
<protein>
    <submittedName>
        <fullName evidence="1">Aspartyl protease apcb1</fullName>
    </submittedName>
</protein>
<evidence type="ECO:0000313" key="1">
    <source>
        <dbReference type="EMBL" id="KAK7855932.1"/>
    </source>
</evidence>
<dbReference type="Proteomes" id="UP000237347">
    <property type="component" value="Unassembled WGS sequence"/>
</dbReference>
<keyword evidence="2" id="KW-1185">Reference proteome</keyword>
<sequence length="59" mass="6757">MTSADISLRGKLVIYDNVKHKIGWQPSDCIRSRKSKSFPPFWGEGTFLRELCTSQHSCL</sequence>
<dbReference type="EMBL" id="PKMF04000041">
    <property type="protein sequence ID" value="KAK7855932.1"/>
    <property type="molecule type" value="Genomic_DNA"/>
</dbReference>
<keyword evidence="1" id="KW-0378">Hydrolase</keyword>
<dbReference type="AlphaFoldDB" id="A0AAW0LW94"/>
<keyword evidence="1" id="KW-0645">Protease</keyword>
<comment type="caution">
    <text evidence="1">The sequence shown here is derived from an EMBL/GenBank/DDBJ whole genome shotgun (WGS) entry which is preliminary data.</text>
</comment>
<name>A0AAW0LW94_QUESU</name>
<evidence type="ECO:0000313" key="2">
    <source>
        <dbReference type="Proteomes" id="UP000237347"/>
    </source>
</evidence>